<sequence length="806" mass="93246">MLIFGKSLHPEKKNYKLFQYGEIFIYMHRNFRVSRNIRAHWLFDHLNKTVRIEEESAAEVVASFLRLDLSKIDALISINLAFLQITYISRYYRHVFVLDLSPSTIVAVSENYLELLFRLLICFTIPGTRRTFSPQIYVSVCVFIPFLAFESLFQVLVQGILLTESNINSVLHTVTEKFNNLLNSLYFYSKGILQKWGTLRRRHRVSPFTSLQVVISAPPKAPAHPRNIMDYAKGIWPVSATEDESMSRNPLCDGYIHPEWALIFMLRLGLIAVQMMHENTQSNIIVITDAVCGMPDASALQQLLSQLRSYTVSCSFIQLQGRSRSEACFGHVASCELFHFLAMATFGVYIPNCRCSIGPLVCSEDEEEVDENEYKPLNPFHRALLCWCFQNALQDNVHITNLVNEINPEFAQLYKNDVVRHRYIRSIYRSALHEILYIRLREGFTLKQVRLCNSGSRIMIVLSMPFRPLVFIDYTIIANWPSDRMNVTVDLVIQAPYNELKDLLSEGQFPNAVRQKLVKSLRNLIDDILEADRVLLHIHAFNTDPVYYRIPVGVSTKIPIFTLEDKTKMSIFLGGSISLCLYCLEMKSSDVPIYFYMIKVTLEAPCLVLRTAFLGGISSTERRNVSPFLHISAAGAFIHQWMNSVQEALSVIRRPLERIMIRYRSIPKDLLTIVRVCEDEAMEDPKLLILHNAISKYLECRSVTDRYRLILCRYSVQQTIRNYADFQTVLMQRRLQEGFRVAWSHEGIRHIWLCGILFIDNDRLKDACGMLCTVKSVTCPVIWHGRTHGHTDKLFLWMKHIRISRY</sequence>
<dbReference type="OrthoDB" id="43547at2759"/>
<reference evidence="3" key="2">
    <citation type="submission" date="2019-09" db="UniProtKB">
        <authorList>
            <consortium name="WormBaseParasite"/>
        </authorList>
    </citation>
    <scope>IDENTIFICATION</scope>
</reference>
<keyword evidence="2" id="KW-1185">Reference proteome</keyword>
<evidence type="ECO:0000313" key="2">
    <source>
        <dbReference type="Proteomes" id="UP000050761"/>
    </source>
</evidence>
<dbReference type="GO" id="GO:0005777">
    <property type="term" value="C:peroxisome"/>
    <property type="evidence" value="ECO:0007669"/>
    <property type="project" value="InterPro"/>
</dbReference>
<dbReference type="WBParaSite" id="HPBE_0000770901-mRNA-1">
    <property type="protein sequence ID" value="HPBE_0000770901-mRNA-1"/>
    <property type="gene ID" value="HPBE_0000770901"/>
</dbReference>
<dbReference type="Proteomes" id="UP000050761">
    <property type="component" value="Unassembled WGS sequence"/>
</dbReference>
<proteinExistence type="predicted"/>
<gene>
    <name evidence="1" type="ORF">HPBE_LOCUS7710</name>
</gene>
<organism evidence="1">
    <name type="scientific">Heligmosomoides polygyrus</name>
    <name type="common">Parasitic roundworm</name>
    <dbReference type="NCBI Taxonomy" id="6339"/>
    <lineage>
        <taxon>Eukaryota</taxon>
        <taxon>Metazoa</taxon>
        <taxon>Ecdysozoa</taxon>
        <taxon>Nematoda</taxon>
        <taxon>Chromadorea</taxon>
        <taxon>Rhabditida</taxon>
        <taxon>Rhabditina</taxon>
        <taxon>Rhabditomorpha</taxon>
        <taxon>Strongyloidea</taxon>
        <taxon>Heligmosomidae</taxon>
        <taxon>Heligmosomoides</taxon>
    </lineage>
</organism>
<name>A0A3P7YNM6_HELPZ</name>
<dbReference type="InterPro" id="IPR033228">
    <property type="entry name" value="SZT2"/>
</dbReference>
<evidence type="ECO:0000313" key="1">
    <source>
        <dbReference type="EMBL" id="VDO73334.1"/>
    </source>
</evidence>
<accession>A0A3P7YNM6</accession>
<dbReference type="PANTHER" id="PTHR14918">
    <property type="entry name" value="KICSTOR COMPLEX PROTEIN SZT2"/>
    <property type="match status" value="1"/>
</dbReference>
<dbReference type="PANTHER" id="PTHR14918:SF3">
    <property type="entry name" value="KICSTOR COMPLEX PROTEIN SZT2"/>
    <property type="match status" value="1"/>
</dbReference>
<dbReference type="AlphaFoldDB" id="A0A3P7YNM6"/>
<protein>
    <submittedName>
        <fullName evidence="3">Protein SZT2</fullName>
    </submittedName>
</protein>
<dbReference type="EMBL" id="UZAH01025957">
    <property type="protein sequence ID" value="VDO73334.1"/>
    <property type="molecule type" value="Genomic_DNA"/>
</dbReference>
<evidence type="ECO:0000313" key="3">
    <source>
        <dbReference type="WBParaSite" id="HPBE_0000770901-mRNA-1"/>
    </source>
</evidence>
<reference evidence="1 2" key="1">
    <citation type="submission" date="2018-11" db="EMBL/GenBank/DDBJ databases">
        <authorList>
            <consortium name="Pathogen Informatics"/>
        </authorList>
    </citation>
    <scope>NUCLEOTIDE SEQUENCE [LARGE SCALE GENOMIC DNA]</scope>
</reference>